<feature type="compositionally biased region" description="Basic residues" evidence="8">
    <location>
        <begin position="537"/>
        <end position="555"/>
    </location>
</feature>
<dbReference type="PROSITE" id="PS00948">
    <property type="entry name" value="RIBOSOMAL_S7E"/>
    <property type="match status" value="1"/>
</dbReference>
<evidence type="ECO:0000256" key="8">
    <source>
        <dbReference type="SAM" id="MobiDB-lite"/>
    </source>
</evidence>
<keyword evidence="6" id="KW-0560">Oxidoreductase</keyword>
<dbReference type="Gene3D" id="3.20.20.70">
    <property type="entry name" value="Aldolase class I"/>
    <property type="match status" value="1"/>
</dbReference>
<keyword evidence="7" id="KW-0687">Ribonucleoprotein</keyword>
<dbReference type="SUPFAM" id="SSF51395">
    <property type="entry name" value="FMN-linked oxidoreductases"/>
    <property type="match status" value="1"/>
</dbReference>
<evidence type="ECO:0000256" key="4">
    <source>
        <dbReference type="ARBA" id="ARBA00022643"/>
    </source>
</evidence>
<evidence type="ECO:0000313" key="10">
    <source>
        <dbReference type="EMBL" id="KAL2273607.1"/>
    </source>
</evidence>
<comment type="similarity">
    <text evidence="1">Belongs to the NADH:flavin oxidoreductase/NADH oxidase family.</text>
</comment>
<protein>
    <recommendedName>
        <fullName evidence="9">NADH:flavin oxidoreductase/NADH oxidase N-terminal domain-containing protein</fullName>
    </recommendedName>
</protein>
<dbReference type="InterPro" id="IPR047861">
    <property type="entry name" value="Ribosomal_eS7_CS"/>
</dbReference>
<accession>A0ABR4DTA6</accession>
<feature type="domain" description="NADH:flavin oxidoreductase/NADH oxidase N-terminal" evidence="9">
    <location>
        <begin position="7"/>
        <end position="361"/>
    </location>
</feature>
<keyword evidence="3" id="KW-0285">Flavoprotein</keyword>
<dbReference type="InterPro" id="IPR013785">
    <property type="entry name" value="Aldolase_TIM"/>
</dbReference>
<evidence type="ECO:0000256" key="2">
    <source>
        <dbReference type="ARBA" id="ARBA00007820"/>
    </source>
</evidence>
<dbReference type="Pfam" id="PF01251">
    <property type="entry name" value="Ribosomal_S7e"/>
    <property type="match status" value="1"/>
</dbReference>
<evidence type="ECO:0000313" key="11">
    <source>
        <dbReference type="Proteomes" id="UP001600888"/>
    </source>
</evidence>
<reference evidence="10 11" key="1">
    <citation type="submission" date="2024-03" db="EMBL/GenBank/DDBJ databases">
        <title>A high-quality draft genome sequence of Diaporthe vaccinii, a causative agent of upright dieback and viscid rot disease in cranberry plants.</title>
        <authorList>
            <person name="Sarrasin M."/>
            <person name="Lang B.F."/>
            <person name="Burger G."/>
        </authorList>
    </citation>
    <scope>NUCLEOTIDE SEQUENCE [LARGE SCALE GENOMIC DNA]</scope>
    <source>
        <strain evidence="10 11">IS7</strain>
    </source>
</reference>
<dbReference type="InterPro" id="IPR051799">
    <property type="entry name" value="NADH_flavin_oxidoreductase"/>
</dbReference>
<dbReference type="PANTHER" id="PTHR43656:SF2">
    <property type="entry name" value="BINDING OXIDOREDUCTASE, PUTATIVE (AFU_ORTHOLOGUE AFUA_2G08260)-RELATED"/>
    <property type="match status" value="1"/>
</dbReference>
<evidence type="ECO:0000256" key="5">
    <source>
        <dbReference type="ARBA" id="ARBA00022980"/>
    </source>
</evidence>
<proteinExistence type="inferred from homology"/>
<evidence type="ECO:0000256" key="7">
    <source>
        <dbReference type="ARBA" id="ARBA00023274"/>
    </source>
</evidence>
<dbReference type="EMBL" id="JBAWTH010000178">
    <property type="protein sequence ID" value="KAL2273607.1"/>
    <property type="molecule type" value="Genomic_DNA"/>
</dbReference>
<organism evidence="10 11">
    <name type="scientific">Diaporthe vaccinii</name>
    <dbReference type="NCBI Taxonomy" id="105482"/>
    <lineage>
        <taxon>Eukaryota</taxon>
        <taxon>Fungi</taxon>
        <taxon>Dikarya</taxon>
        <taxon>Ascomycota</taxon>
        <taxon>Pezizomycotina</taxon>
        <taxon>Sordariomycetes</taxon>
        <taxon>Sordariomycetidae</taxon>
        <taxon>Diaporthales</taxon>
        <taxon>Diaporthaceae</taxon>
        <taxon>Diaporthe</taxon>
        <taxon>Diaporthe eres species complex</taxon>
    </lineage>
</organism>
<name>A0ABR4DTA6_9PEZI</name>
<evidence type="ECO:0000256" key="1">
    <source>
        <dbReference type="ARBA" id="ARBA00005979"/>
    </source>
</evidence>
<keyword evidence="4" id="KW-0288">FMN</keyword>
<keyword evidence="5" id="KW-0689">Ribosomal protein</keyword>
<dbReference type="Pfam" id="PF00724">
    <property type="entry name" value="Oxidored_FMN"/>
    <property type="match status" value="1"/>
</dbReference>
<evidence type="ECO:0000256" key="6">
    <source>
        <dbReference type="ARBA" id="ARBA00023002"/>
    </source>
</evidence>
<evidence type="ECO:0000256" key="3">
    <source>
        <dbReference type="ARBA" id="ARBA00022630"/>
    </source>
</evidence>
<sequence>MTLQISKPITLPSGLVLPNRLVKAAMAEAMAGSATDYLPSEAMNSSYGAWADAGWGMILTGNVQVDTKYLGQPTDTSIIDNEAKQLESWKTWAKTIKGPTGSTPAVVQLNHPGRQSPLGAGTKGFFTKNVAPSPVPLDLGPGLLARLASALVMGTPREMSHADIEEVVAQFARAAKLSADAGFDGIELHAAHGYLLAQFLSPKSNKRTDEYGGTPQKAAKIVADIIRAARAVTPEGFTIGIKLNSVDHQSDSALNDCIEQLRVITEAGIDFLEVSGGTYEDPLMISGGKEFAEKSDRTKSREAFFLEFAKAIRHKFTELPLMVTGGFRTRRGMEAAVAEGGCDMVGIGRPAISNPRLPSNIIFNKEVSDDDARLYLKKIQIPRIAKMISPAVGAGAESAYYCAQIPKMAQLPTYLTANSSTEVISSPAVKMSSPQLNKIAANSPSRQNPSELETSIAGALYDLETGTADLKAALRPLQFVSAKEIEVGHGKKAIVIFVPVPLLQGFHRVQQRLTRELEKKFSDRHVLVLASRRILPRPKRSTRSRNTQKQKRPRSRTLTAVHDAILTDLVYPVEIVGKRLRTKEDGAKTLKVILDEKERGGVDYRLDTYSEVYRKLTGRGVTFEFPQSTGTEY</sequence>
<dbReference type="InterPro" id="IPR000554">
    <property type="entry name" value="Ribosomal_eS7"/>
</dbReference>
<feature type="region of interest" description="Disordered" evidence="8">
    <location>
        <begin position="537"/>
        <end position="557"/>
    </location>
</feature>
<keyword evidence="11" id="KW-1185">Reference proteome</keyword>
<dbReference type="PANTHER" id="PTHR43656">
    <property type="entry name" value="BINDING OXIDOREDUCTASE, PUTATIVE (AFU_ORTHOLOGUE AFUA_2G08260)-RELATED"/>
    <property type="match status" value="1"/>
</dbReference>
<comment type="caution">
    <text evidence="10">The sequence shown here is derived from an EMBL/GenBank/DDBJ whole genome shotgun (WGS) entry which is preliminary data.</text>
</comment>
<dbReference type="CDD" id="cd04733">
    <property type="entry name" value="OYE_like_2_FMN"/>
    <property type="match status" value="1"/>
</dbReference>
<dbReference type="InterPro" id="IPR001155">
    <property type="entry name" value="OxRdtase_FMN_N"/>
</dbReference>
<gene>
    <name evidence="10" type="ORF">FJTKL_04203</name>
</gene>
<comment type="similarity">
    <text evidence="2">Belongs to the eukaryotic ribosomal protein eS7 family.</text>
</comment>
<dbReference type="Proteomes" id="UP001600888">
    <property type="component" value="Unassembled WGS sequence"/>
</dbReference>
<evidence type="ECO:0000259" key="9">
    <source>
        <dbReference type="Pfam" id="PF00724"/>
    </source>
</evidence>